<dbReference type="EMBL" id="CP136508">
    <property type="protein sequence ID" value="WUR12958.1"/>
    <property type="molecule type" value="Genomic_DNA"/>
</dbReference>
<dbReference type="SMART" id="SM00028">
    <property type="entry name" value="TPR"/>
    <property type="match status" value="3"/>
</dbReference>
<evidence type="ECO:0000313" key="4">
    <source>
        <dbReference type="EMBL" id="WUR12958.1"/>
    </source>
</evidence>
<evidence type="ECO:0000256" key="1">
    <source>
        <dbReference type="PROSITE-ProRule" id="PRU00339"/>
    </source>
</evidence>
<evidence type="ECO:0000259" key="3">
    <source>
        <dbReference type="Pfam" id="PF13399"/>
    </source>
</evidence>
<sequence>MKTTSRIVSAACAACTGAVLLACGMPRQPDPAPVPAPAPVPLDSADTLYALGRGAHAARQPQRARTAYEDALRRDPAHRGAANGMAVLLAETGDLNGAIGRWRALLAAQPQPSSAEQAFLLGNLGYALYLQGARDEAVAALEKACVLDPLQPLAWEHLAAVLETAGQTERALRMMKQARTLRDHDLRRDYAVAGSTSAHAAPEPIAPAPSLWPADLARTEVHPAGAAVVEVRRVEAAVAPARGPALARSGLRLEISNGNGVPGMAAAWARDERIRSLRWNAVRLTNTRPFGVRVTRIEYGNGGAAVAQVLSQRLGLTLPQPVQGAGGADLRIVLGHDRRPAQAPAAP</sequence>
<keyword evidence="1" id="KW-0802">TPR repeat</keyword>
<feature type="chain" id="PRO_5045191571" evidence="2">
    <location>
        <begin position="22"/>
        <end position="347"/>
    </location>
</feature>
<feature type="domain" description="LytR/CpsA/Psr regulator C-terminal" evidence="3">
    <location>
        <begin position="251"/>
        <end position="337"/>
    </location>
</feature>
<dbReference type="PROSITE" id="PS51257">
    <property type="entry name" value="PROKAR_LIPOPROTEIN"/>
    <property type="match status" value="1"/>
</dbReference>
<dbReference type="InterPro" id="IPR019734">
    <property type="entry name" value="TPR_rpt"/>
</dbReference>
<keyword evidence="2" id="KW-0732">Signal</keyword>
<dbReference type="Pfam" id="PF13399">
    <property type="entry name" value="LytR_C"/>
    <property type="match status" value="1"/>
</dbReference>
<dbReference type="Pfam" id="PF13181">
    <property type="entry name" value="TPR_8"/>
    <property type="match status" value="1"/>
</dbReference>
<evidence type="ECO:0000313" key="5">
    <source>
        <dbReference type="Proteomes" id="UP000321323"/>
    </source>
</evidence>
<proteinExistence type="predicted"/>
<name>A0ABZ1ULM3_9BURK</name>
<feature type="signal peptide" evidence="2">
    <location>
        <begin position="1"/>
        <end position="21"/>
    </location>
</feature>
<reference evidence="4 5" key="1">
    <citation type="journal article" date="2019" name="Int. J. Syst. Evol. Microbiol.">
        <title>The Draft Whole-Genome Sequence of the Antibiotic Producer Empedobacter haloabium ATCC 31962 Provides Indications for Its Taxonomic Reclassification.</title>
        <authorList>
            <person name="Miess H."/>
            <person name="Arlt P."/>
            <person name="Apel A.K."/>
            <person name="Weber T."/>
            <person name="Nieselt K."/>
            <person name="Hanssen F."/>
            <person name="Czemmel S."/>
            <person name="Nahnsen S."/>
            <person name="Gross H."/>
        </authorList>
    </citation>
    <scope>NUCLEOTIDE SEQUENCE [LARGE SCALE GENOMIC DNA]</scope>
    <source>
        <strain evidence="4 5">ATCC 31962</strain>
    </source>
</reference>
<dbReference type="Proteomes" id="UP000321323">
    <property type="component" value="Chromosome"/>
</dbReference>
<dbReference type="InterPro" id="IPR011990">
    <property type="entry name" value="TPR-like_helical_dom_sf"/>
</dbReference>
<dbReference type="InterPro" id="IPR027381">
    <property type="entry name" value="LytR/CpsA/Psr_C"/>
</dbReference>
<keyword evidence="5" id="KW-1185">Reference proteome</keyword>
<accession>A0ABZ1ULM3</accession>
<dbReference type="Gene3D" id="1.25.40.10">
    <property type="entry name" value="Tetratricopeptide repeat domain"/>
    <property type="match status" value="2"/>
</dbReference>
<feature type="repeat" description="TPR" evidence="1">
    <location>
        <begin position="45"/>
        <end position="78"/>
    </location>
</feature>
<evidence type="ECO:0000256" key="2">
    <source>
        <dbReference type="SAM" id="SignalP"/>
    </source>
</evidence>
<organism evidence="4 5">
    <name type="scientific">[Empedobacter] haloabium</name>
    <dbReference type="NCBI Taxonomy" id="592317"/>
    <lineage>
        <taxon>Bacteria</taxon>
        <taxon>Pseudomonadati</taxon>
        <taxon>Pseudomonadota</taxon>
        <taxon>Betaproteobacteria</taxon>
        <taxon>Burkholderiales</taxon>
        <taxon>Oxalobacteraceae</taxon>
        <taxon>Telluria group</taxon>
        <taxon>Telluria group incertae sedis</taxon>
    </lineage>
</organism>
<dbReference type="SUPFAM" id="SSF48452">
    <property type="entry name" value="TPR-like"/>
    <property type="match status" value="1"/>
</dbReference>
<protein>
    <submittedName>
        <fullName evidence="4">LytR C-terminal domain-containing protein</fullName>
    </submittedName>
</protein>
<dbReference type="PROSITE" id="PS50005">
    <property type="entry name" value="TPR"/>
    <property type="match status" value="1"/>
</dbReference>
<gene>
    <name evidence="4" type="ORF">E7V67_025255</name>
</gene>